<dbReference type="SUPFAM" id="SSF51161">
    <property type="entry name" value="Trimeric LpxA-like enzymes"/>
    <property type="match status" value="1"/>
</dbReference>
<gene>
    <name evidence="4" type="ORF">EWM59_17050</name>
</gene>
<dbReference type="PANTHER" id="PTHR23416">
    <property type="entry name" value="SIALIC ACID SYNTHASE-RELATED"/>
    <property type="match status" value="1"/>
</dbReference>
<dbReference type="InterPro" id="IPR018357">
    <property type="entry name" value="Hexapep_transf_CS"/>
</dbReference>
<accession>A0A4Q5LX10</accession>
<dbReference type="PROSITE" id="PS00101">
    <property type="entry name" value="HEXAPEP_TRANSFERASES"/>
    <property type="match status" value="1"/>
</dbReference>
<dbReference type="PANTHER" id="PTHR23416:SF78">
    <property type="entry name" value="LIPOPOLYSACCHARIDE BIOSYNTHESIS O-ACETYL TRANSFERASE WBBJ-RELATED"/>
    <property type="match status" value="1"/>
</dbReference>
<sequence length="199" mass="22398">MLSQYSFLQIIYLFICKLRTFLINSKIRLIRFPIDIRNMSRIDFGKALTTGRGCRLEVVILENNLQEKKLLIFGSNIQLNDYVHITAAEKVILEDNVLIASKVYISDCSHGTYGKFDINDHPDTIPKDRKLYSMPVTIKKNVWIGEGVCVLMGVTIGEGSIIGSNAVVSKDIPSYSIAVGNPAKVIKKFDTNQQKWISV</sequence>
<evidence type="ECO:0000256" key="1">
    <source>
        <dbReference type="ARBA" id="ARBA00022679"/>
    </source>
</evidence>
<dbReference type="GO" id="GO:0016746">
    <property type="term" value="F:acyltransferase activity"/>
    <property type="evidence" value="ECO:0007669"/>
    <property type="project" value="UniProtKB-KW"/>
</dbReference>
<dbReference type="Gene3D" id="2.160.10.10">
    <property type="entry name" value="Hexapeptide repeat proteins"/>
    <property type="match status" value="1"/>
</dbReference>
<dbReference type="OrthoDB" id="9814490at2"/>
<reference evidence="4 5" key="1">
    <citation type="submission" date="2019-02" db="EMBL/GenBank/DDBJ databases">
        <title>Bacterial novel species Emticicia sp. 17J42-9 isolated from soil.</title>
        <authorList>
            <person name="Jung H.-Y."/>
        </authorList>
    </citation>
    <scope>NUCLEOTIDE SEQUENCE [LARGE SCALE GENOMIC DNA]</scope>
    <source>
        <strain evidence="4 5">17J42-9</strain>
    </source>
</reference>
<keyword evidence="5" id="KW-1185">Reference proteome</keyword>
<dbReference type="Proteomes" id="UP000293162">
    <property type="component" value="Unassembled WGS sequence"/>
</dbReference>
<dbReference type="InterPro" id="IPR001451">
    <property type="entry name" value="Hexapep"/>
</dbReference>
<dbReference type="AlphaFoldDB" id="A0A4Q5LX10"/>
<organism evidence="4 5">
    <name type="scientific">Emticicia agri</name>
    <dbReference type="NCBI Taxonomy" id="2492393"/>
    <lineage>
        <taxon>Bacteria</taxon>
        <taxon>Pseudomonadati</taxon>
        <taxon>Bacteroidota</taxon>
        <taxon>Cytophagia</taxon>
        <taxon>Cytophagales</taxon>
        <taxon>Leadbetterellaceae</taxon>
        <taxon>Emticicia</taxon>
    </lineage>
</organism>
<keyword evidence="1 4" id="KW-0808">Transferase</keyword>
<evidence type="ECO:0000256" key="3">
    <source>
        <dbReference type="ARBA" id="ARBA00023315"/>
    </source>
</evidence>
<comment type="caution">
    <text evidence="4">The sequence shown here is derived from an EMBL/GenBank/DDBJ whole genome shotgun (WGS) entry which is preliminary data.</text>
</comment>
<protein>
    <submittedName>
        <fullName evidence="4">Acetyltransferase</fullName>
    </submittedName>
</protein>
<evidence type="ECO:0000256" key="2">
    <source>
        <dbReference type="ARBA" id="ARBA00022737"/>
    </source>
</evidence>
<keyword evidence="2" id="KW-0677">Repeat</keyword>
<proteinExistence type="predicted"/>
<evidence type="ECO:0000313" key="4">
    <source>
        <dbReference type="EMBL" id="RYU94351.1"/>
    </source>
</evidence>
<dbReference type="InterPro" id="IPR051159">
    <property type="entry name" value="Hexapeptide_acetyltransf"/>
</dbReference>
<dbReference type="CDD" id="cd04647">
    <property type="entry name" value="LbH_MAT_like"/>
    <property type="match status" value="1"/>
</dbReference>
<dbReference type="InterPro" id="IPR011004">
    <property type="entry name" value="Trimer_LpxA-like_sf"/>
</dbReference>
<evidence type="ECO:0000313" key="5">
    <source>
        <dbReference type="Proteomes" id="UP000293162"/>
    </source>
</evidence>
<dbReference type="EMBL" id="SEWF01000026">
    <property type="protein sequence ID" value="RYU94351.1"/>
    <property type="molecule type" value="Genomic_DNA"/>
</dbReference>
<dbReference type="Pfam" id="PF00132">
    <property type="entry name" value="Hexapep"/>
    <property type="match status" value="1"/>
</dbReference>
<name>A0A4Q5LX10_9BACT</name>
<keyword evidence="3" id="KW-0012">Acyltransferase</keyword>